<dbReference type="OrthoDB" id="9800872at2"/>
<dbReference type="GO" id="GO:0016740">
    <property type="term" value="F:transferase activity"/>
    <property type="evidence" value="ECO:0007669"/>
    <property type="project" value="UniProtKB-KW"/>
</dbReference>
<organism evidence="3 4">
    <name type="scientific">Granulicella pectinivorans</name>
    <dbReference type="NCBI Taxonomy" id="474950"/>
    <lineage>
        <taxon>Bacteria</taxon>
        <taxon>Pseudomonadati</taxon>
        <taxon>Acidobacteriota</taxon>
        <taxon>Terriglobia</taxon>
        <taxon>Terriglobales</taxon>
        <taxon>Acidobacteriaceae</taxon>
        <taxon>Granulicella</taxon>
    </lineage>
</organism>
<dbReference type="Pfam" id="PF00581">
    <property type="entry name" value="Rhodanese"/>
    <property type="match status" value="1"/>
</dbReference>
<dbReference type="AlphaFoldDB" id="A0A1I6LUF5"/>
<feature type="transmembrane region" description="Helical" evidence="1">
    <location>
        <begin position="127"/>
        <end position="150"/>
    </location>
</feature>
<gene>
    <name evidence="3" type="ORF">SAMN05421771_1268</name>
</gene>
<dbReference type="Proteomes" id="UP000199024">
    <property type="component" value="Unassembled WGS sequence"/>
</dbReference>
<dbReference type="PANTHER" id="PTHR43031">
    <property type="entry name" value="FAD-DEPENDENT OXIDOREDUCTASE"/>
    <property type="match status" value="1"/>
</dbReference>
<sequence length="160" mass="17240">MKTRLIDVREYPEFAAGYIDGAEHVPLGSIAASSGAWDRSAPLVIVCRSGRRAEQARQQLAGVGFGDVTILEGGVERWAAQGKPLLTIERRPWSMERQVRVAAGSLILLSMTLALTLSRYFLLGTAFVGAGLVFAGVSDLCMMATVLGAMPWNRRTGRCA</sequence>
<dbReference type="InterPro" id="IPR021309">
    <property type="entry name" value="YgaP-like_TM"/>
</dbReference>
<dbReference type="SMART" id="SM00450">
    <property type="entry name" value="RHOD"/>
    <property type="match status" value="1"/>
</dbReference>
<keyword evidence="1" id="KW-0472">Membrane</keyword>
<name>A0A1I6LUF5_9BACT</name>
<dbReference type="RefSeq" id="WP_089837636.1">
    <property type="nucleotide sequence ID" value="NZ_FOZL01000001.1"/>
</dbReference>
<keyword evidence="1" id="KW-0812">Transmembrane</keyword>
<dbReference type="Gene3D" id="3.40.250.10">
    <property type="entry name" value="Rhodanese-like domain"/>
    <property type="match status" value="1"/>
</dbReference>
<keyword evidence="1" id="KW-1133">Transmembrane helix</keyword>
<dbReference type="Gene3D" id="6.10.140.1340">
    <property type="match status" value="1"/>
</dbReference>
<keyword evidence="4" id="KW-1185">Reference proteome</keyword>
<proteinExistence type="predicted"/>
<feature type="domain" description="Rhodanese" evidence="2">
    <location>
        <begin position="2"/>
        <end position="87"/>
    </location>
</feature>
<protein>
    <submittedName>
        <fullName evidence="3">Rhodanese-related sulfurtransferase</fullName>
    </submittedName>
</protein>
<evidence type="ECO:0000313" key="4">
    <source>
        <dbReference type="Proteomes" id="UP000199024"/>
    </source>
</evidence>
<dbReference type="PANTHER" id="PTHR43031:SF7">
    <property type="entry name" value="NITRIC OXIDE REDUCTASE FLRD-NAD(+) REDUCTASE"/>
    <property type="match status" value="1"/>
</dbReference>
<dbReference type="PROSITE" id="PS50206">
    <property type="entry name" value="RHODANESE_3"/>
    <property type="match status" value="1"/>
</dbReference>
<dbReference type="InterPro" id="IPR050229">
    <property type="entry name" value="GlpE_sulfurtransferase"/>
</dbReference>
<keyword evidence="3" id="KW-0808">Transferase</keyword>
<evidence type="ECO:0000256" key="1">
    <source>
        <dbReference type="SAM" id="Phobius"/>
    </source>
</evidence>
<dbReference type="CDD" id="cd00158">
    <property type="entry name" value="RHOD"/>
    <property type="match status" value="1"/>
</dbReference>
<dbReference type="EMBL" id="FOZL01000001">
    <property type="protein sequence ID" value="SFS06912.1"/>
    <property type="molecule type" value="Genomic_DNA"/>
</dbReference>
<dbReference type="STRING" id="474950.SAMN05421771_1268"/>
<accession>A0A1I6LUF5</accession>
<dbReference type="Pfam" id="PF11127">
    <property type="entry name" value="YgaP-like_TM"/>
    <property type="match status" value="1"/>
</dbReference>
<dbReference type="SUPFAM" id="SSF52821">
    <property type="entry name" value="Rhodanese/Cell cycle control phosphatase"/>
    <property type="match status" value="1"/>
</dbReference>
<evidence type="ECO:0000259" key="2">
    <source>
        <dbReference type="PROSITE" id="PS50206"/>
    </source>
</evidence>
<reference evidence="3 4" key="1">
    <citation type="submission" date="2016-10" db="EMBL/GenBank/DDBJ databases">
        <authorList>
            <person name="de Groot N.N."/>
        </authorList>
    </citation>
    <scope>NUCLEOTIDE SEQUENCE [LARGE SCALE GENOMIC DNA]</scope>
    <source>
        <strain evidence="3 4">DSM 21001</strain>
    </source>
</reference>
<evidence type="ECO:0000313" key="3">
    <source>
        <dbReference type="EMBL" id="SFS06912.1"/>
    </source>
</evidence>
<dbReference type="InterPro" id="IPR036873">
    <property type="entry name" value="Rhodanese-like_dom_sf"/>
</dbReference>
<dbReference type="InterPro" id="IPR001763">
    <property type="entry name" value="Rhodanese-like_dom"/>
</dbReference>
<feature type="transmembrane region" description="Helical" evidence="1">
    <location>
        <begin position="99"/>
        <end position="121"/>
    </location>
</feature>